<dbReference type="AlphaFoldDB" id="A0A4Z2III3"/>
<accession>A0A4Z2III3</accession>
<reference evidence="1 2" key="1">
    <citation type="submission" date="2019-03" db="EMBL/GenBank/DDBJ databases">
        <title>First draft genome of Liparis tanakae, snailfish: a comprehensive survey of snailfish specific genes.</title>
        <authorList>
            <person name="Kim W."/>
            <person name="Song I."/>
            <person name="Jeong J.-H."/>
            <person name="Kim D."/>
            <person name="Kim S."/>
            <person name="Ryu S."/>
            <person name="Song J.Y."/>
            <person name="Lee S.K."/>
        </authorList>
    </citation>
    <scope>NUCLEOTIDE SEQUENCE [LARGE SCALE GENOMIC DNA]</scope>
    <source>
        <tissue evidence="1">Muscle</tissue>
    </source>
</reference>
<protein>
    <submittedName>
        <fullName evidence="1">RING finger protein 141</fullName>
    </submittedName>
</protein>
<comment type="caution">
    <text evidence="1">The sequence shown here is derived from an EMBL/GenBank/DDBJ whole genome shotgun (WGS) entry which is preliminary data.</text>
</comment>
<dbReference type="Proteomes" id="UP000314294">
    <property type="component" value="Unassembled WGS sequence"/>
</dbReference>
<proteinExistence type="predicted"/>
<evidence type="ECO:0000313" key="1">
    <source>
        <dbReference type="EMBL" id="TNN77234.1"/>
    </source>
</evidence>
<name>A0A4Z2III3_9TELE</name>
<dbReference type="OrthoDB" id="8880216at2759"/>
<gene>
    <name evidence="1" type="primary">rnf141</name>
    <name evidence="1" type="ORF">EYF80_012541</name>
</gene>
<evidence type="ECO:0000313" key="2">
    <source>
        <dbReference type="Proteomes" id="UP000314294"/>
    </source>
</evidence>
<keyword evidence="2" id="KW-1185">Reference proteome</keyword>
<dbReference type="EMBL" id="SRLO01000085">
    <property type="protein sequence ID" value="TNN77234.1"/>
    <property type="molecule type" value="Genomic_DNA"/>
</dbReference>
<organism evidence="1 2">
    <name type="scientific">Liparis tanakae</name>
    <name type="common">Tanaka's snailfish</name>
    <dbReference type="NCBI Taxonomy" id="230148"/>
    <lineage>
        <taxon>Eukaryota</taxon>
        <taxon>Metazoa</taxon>
        <taxon>Chordata</taxon>
        <taxon>Craniata</taxon>
        <taxon>Vertebrata</taxon>
        <taxon>Euteleostomi</taxon>
        <taxon>Actinopterygii</taxon>
        <taxon>Neopterygii</taxon>
        <taxon>Teleostei</taxon>
        <taxon>Neoteleostei</taxon>
        <taxon>Acanthomorphata</taxon>
        <taxon>Eupercaria</taxon>
        <taxon>Perciformes</taxon>
        <taxon>Cottioidei</taxon>
        <taxon>Cottales</taxon>
        <taxon>Liparidae</taxon>
        <taxon>Liparis</taxon>
    </lineage>
</organism>
<sequence length="229" mass="25348">MRKLPLSSKEEEAALRRHQAATVLCQHRPKANGEAAELDEKRRSARAVFISVAAAARMGQQLSGQAVMTRLPEKLVKHAGLVRDSGYLTYEEFLARVSELNDVRRSLGYAGVDLRLHGVHQEAELVAQRLVAVGHADLGHVGASDVVALRSVLQRSQVLSFHSWAAMAYSSISASWKGYKETNWNCMGSSVDSDTHRPFCRNSRSGFLEYCRNRLLLLSGDMAIGTWAR</sequence>